<evidence type="ECO:0000256" key="1">
    <source>
        <dbReference type="SAM" id="Phobius"/>
    </source>
</evidence>
<evidence type="ECO:0000313" key="3">
    <source>
        <dbReference type="Proteomes" id="UP000694385"/>
    </source>
</evidence>
<reference evidence="2" key="2">
    <citation type="submission" date="2025-09" db="UniProtKB">
        <authorList>
            <consortium name="Ensembl"/>
        </authorList>
    </citation>
    <scope>IDENTIFICATION</scope>
</reference>
<keyword evidence="1" id="KW-0812">Transmembrane</keyword>
<name>A0A8C5NW24_JACJA</name>
<dbReference type="Ensembl" id="ENSJJAT00000010850.1">
    <property type="protein sequence ID" value="ENSJJAP00000004649.1"/>
    <property type="gene ID" value="ENSJJAG00000009638.1"/>
</dbReference>
<dbReference type="GO" id="GO:0050850">
    <property type="term" value="P:positive regulation of calcium-mediated signaling"/>
    <property type="evidence" value="ECO:0007669"/>
    <property type="project" value="Ensembl"/>
</dbReference>
<dbReference type="PANTHER" id="PTHR15951:SF2">
    <property type="entry name" value="T-CELL RECEPTOR-ASSOCIATED TRANSMEMBRANE ADAPTER 1"/>
    <property type="match status" value="1"/>
</dbReference>
<gene>
    <name evidence="2" type="primary">LOC101603325</name>
</gene>
<dbReference type="OMA" id="DEDCYEQ"/>
<dbReference type="PANTHER" id="PTHR15951">
    <property type="entry name" value="T-CELL RECEPTOR-ASSOCIATED TRANSMEMBRANE ADAPTER 1"/>
    <property type="match status" value="1"/>
</dbReference>
<keyword evidence="1" id="KW-1133">Transmembrane helix</keyword>
<dbReference type="GO" id="GO:0051051">
    <property type="term" value="P:negative regulation of transport"/>
    <property type="evidence" value="ECO:0007669"/>
    <property type="project" value="Ensembl"/>
</dbReference>
<keyword evidence="1" id="KW-0472">Membrane</keyword>
<dbReference type="GO" id="GO:0001920">
    <property type="term" value="P:negative regulation of receptor recycling"/>
    <property type="evidence" value="ECO:0007669"/>
    <property type="project" value="Ensembl"/>
</dbReference>
<dbReference type="Pfam" id="PF15330">
    <property type="entry name" value="SIT"/>
    <property type="match status" value="1"/>
</dbReference>
<organism evidence="2 3">
    <name type="scientific">Jaculus jaculus</name>
    <name type="common">Lesser Egyptian jerboa</name>
    <dbReference type="NCBI Taxonomy" id="51337"/>
    <lineage>
        <taxon>Eukaryota</taxon>
        <taxon>Metazoa</taxon>
        <taxon>Chordata</taxon>
        <taxon>Craniata</taxon>
        <taxon>Vertebrata</taxon>
        <taxon>Euteleostomi</taxon>
        <taxon>Mammalia</taxon>
        <taxon>Eutheria</taxon>
        <taxon>Euarchontoglires</taxon>
        <taxon>Glires</taxon>
        <taxon>Rodentia</taxon>
        <taxon>Myomorpha</taxon>
        <taxon>Dipodoidea</taxon>
        <taxon>Dipodidae</taxon>
        <taxon>Dipodinae</taxon>
        <taxon>Jaculus</taxon>
    </lineage>
</organism>
<dbReference type="GO" id="GO:0072686">
    <property type="term" value="C:mitotic spindle"/>
    <property type="evidence" value="ECO:0007669"/>
    <property type="project" value="Ensembl"/>
</dbReference>
<reference evidence="2" key="1">
    <citation type="submission" date="2025-08" db="UniProtKB">
        <authorList>
            <consortium name="Ensembl"/>
        </authorList>
    </citation>
    <scope>IDENTIFICATION</scope>
</reference>
<protein>
    <submittedName>
        <fullName evidence="2">T cell receptor associated transmembrane adaptor 1</fullName>
    </submittedName>
</protein>
<dbReference type="AlphaFoldDB" id="A0A8C5NW24"/>
<accession>A0A8C5NW24</accession>
<dbReference type="InterPro" id="IPR020399">
    <property type="entry name" value="T-cell_rcpt-assoc_TM_adapter-1"/>
</dbReference>
<dbReference type="Proteomes" id="UP000694385">
    <property type="component" value="Unassembled WGS sequence"/>
</dbReference>
<dbReference type="GO" id="GO:0034451">
    <property type="term" value="C:centriolar satellite"/>
    <property type="evidence" value="ECO:0007669"/>
    <property type="project" value="Ensembl"/>
</dbReference>
<dbReference type="GeneTree" id="ENSGT00390000004910"/>
<feature type="transmembrane region" description="Helical" evidence="1">
    <location>
        <begin position="20"/>
        <end position="41"/>
    </location>
</feature>
<dbReference type="GO" id="GO:0050862">
    <property type="term" value="P:positive regulation of T cell receptor signaling pathway"/>
    <property type="evidence" value="ECO:0007669"/>
    <property type="project" value="Ensembl"/>
</dbReference>
<evidence type="ECO:0000313" key="2">
    <source>
        <dbReference type="Ensembl" id="ENSJJAP00000004649.1"/>
    </source>
</evidence>
<proteinExistence type="predicted"/>
<keyword evidence="3" id="KW-1185">Reference proteome</keyword>
<dbReference type="GO" id="GO:0042101">
    <property type="term" value="C:T cell receptor complex"/>
    <property type="evidence" value="ECO:0007669"/>
    <property type="project" value="Ensembl"/>
</dbReference>
<sequence>LHQEESKNRSMAGNSGCPFFLWGLLAFSGLALLISLIFNIFHCIEKQRGDKTYRYPDEYIPRDDEYYVEDTPIYGNLDHFPEALDENCYEQMKARPVVTDMQEAIPSAQVPTEAQLCYASFDHSLKGKRRKPRAQATDRDKGGRLRVVDTRASHTHLVESLPPESPATEENIHDDPVRLFGLIRAKRGPVSH</sequence>